<feature type="region of interest" description="Disordered" evidence="1">
    <location>
        <begin position="50"/>
        <end position="71"/>
    </location>
</feature>
<feature type="region of interest" description="Disordered" evidence="1">
    <location>
        <begin position="138"/>
        <end position="238"/>
    </location>
</feature>
<feature type="compositionally biased region" description="Polar residues" evidence="1">
    <location>
        <begin position="196"/>
        <end position="209"/>
    </location>
</feature>
<feature type="region of interest" description="Disordered" evidence="1">
    <location>
        <begin position="300"/>
        <end position="327"/>
    </location>
</feature>
<protein>
    <submittedName>
        <fullName evidence="3">Uncharacterized protein</fullName>
    </submittedName>
</protein>
<gene>
    <name evidence="3" type="ORF">VKT23_018679</name>
</gene>
<keyword evidence="2" id="KW-0472">Membrane</keyword>
<proteinExistence type="predicted"/>
<feature type="compositionally biased region" description="Pro residues" evidence="1">
    <location>
        <begin position="184"/>
        <end position="193"/>
    </location>
</feature>
<dbReference type="EMBL" id="JBANRG010000087">
    <property type="protein sequence ID" value="KAK7437237.1"/>
    <property type="molecule type" value="Genomic_DNA"/>
</dbReference>
<evidence type="ECO:0000256" key="2">
    <source>
        <dbReference type="SAM" id="Phobius"/>
    </source>
</evidence>
<evidence type="ECO:0000313" key="4">
    <source>
        <dbReference type="Proteomes" id="UP001498398"/>
    </source>
</evidence>
<feature type="compositionally biased region" description="Polar residues" evidence="1">
    <location>
        <begin position="216"/>
        <end position="232"/>
    </location>
</feature>
<name>A0ABR1IRE0_9AGAR</name>
<keyword evidence="4" id="KW-1185">Reference proteome</keyword>
<feature type="transmembrane region" description="Helical" evidence="2">
    <location>
        <begin position="618"/>
        <end position="647"/>
    </location>
</feature>
<reference evidence="3 4" key="1">
    <citation type="submission" date="2024-01" db="EMBL/GenBank/DDBJ databases">
        <title>A draft genome for the cacao thread blight pathogen Marasmiellus scandens.</title>
        <authorList>
            <person name="Baruah I.K."/>
            <person name="Leung J."/>
            <person name="Bukari Y."/>
            <person name="Amoako-Attah I."/>
            <person name="Meinhardt L.W."/>
            <person name="Bailey B.A."/>
            <person name="Cohen S.P."/>
        </authorList>
    </citation>
    <scope>NUCLEOTIDE SEQUENCE [LARGE SCALE GENOMIC DNA]</scope>
    <source>
        <strain evidence="3 4">GH-19</strain>
    </source>
</reference>
<dbReference type="Proteomes" id="UP001498398">
    <property type="component" value="Unassembled WGS sequence"/>
</dbReference>
<evidence type="ECO:0000313" key="3">
    <source>
        <dbReference type="EMBL" id="KAK7437237.1"/>
    </source>
</evidence>
<keyword evidence="2" id="KW-1133">Transmembrane helix</keyword>
<accession>A0ABR1IRE0</accession>
<feature type="compositionally biased region" description="Polar residues" evidence="1">
    <location>
        <begin position="165"/>
        <end position="180"/>
    </location>
</feature>
<sequence>MAILEDSVIKGVSWLDLESTEAFEESLVNSPVPTEFKIFTELWADERKGLGTKDGRPAGKGSSSELPLVDVPLYSPTSPKTTIPGKSVRRSFQLASLHSSTKSKHRTSFISIATSASIFSVKSTQSSPVLETRVTIIPPTPKDPLYPLSITLPSGEDTSGAFPSPFTQNAAPFSTISSDAELQPSPPSKPRPTYPERQTTSETISTSSDVVDIVPPTSSSEGETRATSTVPSSAPRDIVSSLPSLSSSKMAAGIYENSPTLKRLSFASVATSASAYSQASAPSSEDFICVPPVPVPPLPNISSPPKLIVKPKPRRDSLQPPKVQSRRSSANYIMAGDGITDVEEVPRRLSFISVATSLSMYSQPSALPSPISTKRSSLVTIPNFPAPPTHLPTLQTLSIPNQRPASTFVLGPVPKPRRKPKTNITRRPTTIAVSTPRYHAAMFPPSTKRIQFAPSEEVQVLASAPRSASSTGRRASMILYHITLETPTPRSTLYDRSPVTLASATTPRPLPGYPHKRKVLDVIVHNADSRYPAGSGNTITPNRRHSACNTPVLTPYAYDPEEEGDGYDEDDWLHDPDVPPPEVEAVAVAKQRYQGDLSRDEKGQRSIVRSRDLYDDHWFSWSWLLDVVVMLFVVAGVLCLFILYPLLTHLERRARGV</sequence>
<evidence type="ECO:0000256" key="1">
    <source>
        <dbReference type="SAM" id="MobiDB-lite"/>
    </source>
</evidence>
<keyword evidence="2" id="KW-0812">Transmembrane</keyword>
<comment type="caution">
    <text evidence="3">The sequence shown here is derived from an EMBL/GenBank/DDBJ whole genome shotgun (WGS) entry which is preliminary data.</text>
</comment>
<organism evidence="3 4">
    <name type="scientific">Marasmiellus scandens</name>
    <dbReference type="NCBI Taxonomy" id="2682957"/>
    <lineage>
        <taxon>Eukaryota</taxon>
        <taxon>Fungi</taxon>
        <taxon>Dikarya</taxon>
        <taxon>Basidiomycota</taxon>
        <taxon>Agaricomycotina</taxon>
        <taxon>Agaricomycetes</taxon>
        <taxon>Agaricomycetidae</taxon>
        <taxon>Agaricales</taxon>
        <taxon>Marasmiineae</taxon>
        <taxon>Omphalotaceae</taxon>
        <taxon>Marasmiellus</taxon>
    </lineage>
</organism>